<evidence type="ECO:0000259" key="2">
    <source>
        <dbReference type="Pfam" id="PF12804"/>
    </source>
</evidence>
<keyword evidence="1" id="KW-0460">Magnesium</keyword>
<feature type="domain" description="MobA-like NTP transferase" evidence="2">
    <location>
        <begin position="10"/>
        <end position="175"/>
    </location>
</feature>
<keyword evidence="4" id="KW-1185">Reference proteome</keyword>
<dbReference type="InterPro" id="IPR025877">
    <property type="entry name" value="MobA-like_NTP_Trfase"/>
</dbReference>
<dbReference type="InterPro" id="IPR029044">
    <property type="entry name" value="Nucleotide-diphossugar_trans"/>
</dbReference>
<protein>
    <submittedName>
        <fullName evidence="3">Molybdenum cofactor cytidylyltransferase</fullName>
        <ecNumber evidence="3">2.7.7.76</ecNumber>
    </submittedName>
</protein>
<dbReference type="EMBL" id="JBEPLU010000001">
    <property type="protein sequence ID" value="MET3526888.1"/>
    <property type="molecule type" value="Genomic_DNA"/>
</dbReference>
<keyword evidence="3" id="KW-0548">Nucleotidyltransferase</keyword>
<dbReference type="PANTHER" id="PTHR43777">
    <property type="entry name" value="MOLYBDENUM COFACTOR CYTIDYLYLTRANSFERASE"/>
    <property type="match status" value="1"/>
</dbReference>
<dbReference type="CDD" id="cd04182">
    <property type="entry name" value="GT_2_like_f"/>
    <property type="match status" value="1"/>
</dbReference>
<name>A0ABV2EIP3_9CAUL</name>
<dbReference type="GO" id="GO:0061602">
    <property type="term" value="F:molybdenum cofactor cytidylyltransferase activity"/>
    <property type="evidence" value="ECO:0007669"/>
    <property type="project" value="UniProtKB-EC"/>
</dbReference>
<dbReference type="SUPFAM" id="SSF53448">
    <property type="entry name" value="Nucleotide-diphospho-sugar transferases"/>
    <property type="match status" value="1"/>
</dbReference>
<gene>
    <name evidence="3" type="ORF">ABID41_001983</name>
</gene>
<dbReference type="RefSeq" id="WP_354297491.1">
    <property type="nucleotide sequence ID" value="NZ_JBEPLU010000001.1"/>
</dbReference>
<dbReference type="Gene3D" id="3.90.550.10">
    <property type="entry name" value="Spore Coat Polysaccharide Biosynthesis Protein SpsA, Chain A"/>
    <property type="match status" value="1"/>
</dbReference>
<evidence type="ECO:0000256" key="1">
    <source>
        <dbReference type="ARBA" id="ARBA00022842"/>
    </source>
</evidence>
<accession>A0ABV2EIP3</accession>
<comment type="caution">
    <text evidence="3">The sequence shown here is derived from an EMBL/GenBank/DDBJ whole genome shotgun (WGS) entry which is preliminary data.</text>
</comment>
<evidence type="ECO:0000313" key="4">
    <source>
        <dbReference type="Proteomes" id="UP001549110"/>
    </source>
</evidence>
<evidence type="ECO:0000313" key="3">
    <source>
        <dbReference type="EMBL" id="MET3526888.1"/>
    </source>
</evidence>
<dbReference type="PANTHER" id="PTHR43777:SF1">
    <property type="entry name" value="MOLYBDENUM COFACTOR CYTIDYLYLTRANSFERASE"/>
    <property type="match status" value="1"/>
</dbReference>
<sequence length="202" mass="20028">MATGAGDFEAIVLAAGAGSRFGGGKLLTPWAGGVLLDGALAAAFAAPVRRVILVTGADDRVGAAAGAFAEGAGEAGRLVIVHAPDHAEGMGASLRRAAAELGPDCAGVFVFLGDMPRIPHAVLAALAQAVREGAPAAAPVFAGQRGHPALIGAGLLPHLRELSGDAGARGLLKGLGDRLALVEAPDDGVLFDVDQPGDLDRR</sequence>
<dbReference type="Proteomes" id="UP001549110">
    <property type="component" value="Unassembled WGS sequence"/>
</dbReference>
<organism evidence="3 4">
    <name type="scientific">Phenylobacterium koreense</name>
    <dbReference type="NCBI Taxonomy" id="266125"/>
    <lineage>
        <taxon>Bacteria</taxon>
        <taxon>Pseudomonadati</taxon>
        <taxon>Pseudomonadota</taxon>
        <taxon>Alphaproteobacteria</taxon>
        <taxon>Caulobacterales</taxon>
        <taxon>Caulobacteraceae</taxon>
        <taxon>Phenylobacterium</taxon>
    </lineage>
</organism>
<proteinExistence type="predicted"/>
<dbReference type="EC" id="2.7.7.76" evidence="3"/>
<keyword evidence="3" id="KW-0808">Transferase</keyword>
<reference evidence="3 4" key="1">
    <citation type="submission" date="2024-06" db="EMBL/GenBank/DDBJ databases">
        <title>Genomic Encyclopedia of Type Strains, Phase IV (KMG-IV): sequencing the most valuable type-strain genomes for metagenomic binning, comparative biology and taxonomic classification.</title>
        <authorList>
            <person name="Goeker M."/>
        </authorList>
    </citation>
    <scope>NUCLEOTIDE SEQUENCE [LARGE SCALE GENOMIC DNA]</scope>
    <source>
        <strain evidence="3 4">DSM 17809</strain>
    </source>
</reference>
<dbReference type="Pfam" id="PF12804">
    <property type="entry name" value="NTP_transf_3"/>
    <property type="match status" value="1"/>
</dbReference>